<keyword evidence="3" id="KW-1185">Reference proteome</keyword>
<comment type="caution">
    <text evidence="2">The sequence shown here is derived from an EMBL/GenBank/DDBJ whole genome shotgun (WGS) entry which is preliminary data.</text>
</comment>
<sequence length="96" mass="10381">MSRASVAERLASPPSDLQGPFCRGFEPHHRRPSLTGVPESLRSPCCGLAIHKNKNFPMINDAFMISSAWGSSGTVDSEYTMRSPEPLFSRGSSPAS</sequence>
<evidence type="ECO:0000313" key="2">
    <source>
        <dbReference type="EMBL" id="GFN95799.1"/>
    </source>
</evidence>
<evidence type="ECO:0000313" key="3">
    <source>
        <dbReference type="Proteomes" id="UP000735302"/>
    </source>
</evidence>
<name>A0AAV3ZMM3_9GAST</name>
<reference evidence="2 3" key="1">
    <citation type="journal article" date="2021" name="Elife">
        <title>Chloroplast acquisition without the gene transfer in kleptoplastic sea slugs, Plakobranchus ocellatus.</title>
        <authorList>
            <person name="Maeda T."/>
            <person name="Takahashi S."/>
            <person name="Yoshida T."/>
            <person name="Shimamura S."/>
            <person name="Takaki Y."/>
            <person name="Nagai Y."/>
            <person name="Toyoda A."/>
            <person name="Suzuki Y."/>
            <person name="Arimoto A."/>
            <person name="Ishii H."/>
            <person name="Satoh N."/>
            <person name="Nishiyama T."/>
            <person name="Hasebe M."/>
            <person name="Maruyama T."/>
            <person name="Minagawa J."/>
            <person name="Obokata J."/>
            <person name="Shigenobu S."/>
        </authorList>
    </citation>
    <scope>NUCLEOTIDE SEQUENCE [LARGE SCALE GENOMIC DNA]</scope>
</reference>
<evidence type="ECO:0000256" key="1">
    <source>
        <dbReference type="SAM" id="MobiDB-lite"/>
    </source>
</evidence>
<dbReference type="Proteomes" id="UP000735302">
    <property type="component" value="Unassembled WGS sequence"/>
</dbReference>
<accession>A0AAV3ZMM3</accession>
<dbReference type="EMBL" id="BLXT01002535">
    <property type="protein sequence ID" value="GFN95799.1"/>
    <property type="molecule type" value="Genomic_DNA"/>
</dbReference>
<gene>
    <name evidence="2" type="ORF">PoB_002230500</name>
</gene>
<proteinExistence type="predicted"/>
<dbReference type="AlphaFoldDB" id="A0AAV3ZMM3"/>
<feature type="region of interest" description="Disordered" evidence="1">
    <location>
        <begin position="75"/>
        <end position="96"/>
    </location>
</feature>
<organism evidence="2 3">
    <name type="scientific">Plakobranchus ocellatus</name>
    <dbReference type="NCBI Taxonomy" id="259542"/>
    <lineage>
        <taxon>Eukaryota</taxon>
        <taxon>Metazoa</taxon>
        <taxon>Spiralia</taxon>
        <taxon>Lophotrochozoa</taxon>
        <taxon>Mollusca</taxon>
        <taxon>Gastropoda</taxon>
        <taxon>Heterobranchia</taxon>
        <taxon>Euthyneura</taxon>
        <taxon>Panpulmonata</taxon>
        <taxon>Sacoglossa</taxon>
        <taxon>Placobranchoidea</taxon>
        <taxon>Plakobranchidae</taxon>
        <taxon>Plakobranchus</taxon>
    </lineage>
</organism>
<protein>
    <submittedName>
        <fullName evidence="2">Uncharacterized protein</fullName>
    </submittedName>
</protein>